<keyword evidence="1" id="KW-1133">Transmembrane helix</keyword>
<reference evidence="3" key="1">
    <citation type="journal article" date="2019" name="Int. J. Syst. Evol. Microbiol.">
        <title>The Global Catalogue of Microorganisms (GCM) 10K type strain sequencing project: providing services to taxonomists for standard genome sequencing and annotation.</title>
        <authorList>
            <consortium name="The Broad Institute Genomics Platform"/>
            <consortium name="The Broad Institute Genome Sequencing Center for Infectious Disease"/>
            <person name="Wu L."/>
            <person name="Ma J."/>
        </authorList>
    </citation>
    <scope>NUCLEOTIDE SEQUENCE [LARGE SCALE GENOMIC DNA]</scope>
    <source>
        <strain evidence="3">CCUG 55074</strain>
    </source>
</reference>
<name>A0ABW3T0K2_9CAUL</name>
<evidence type="ECO:0000313" key="2">
    <source>
        <dbReference type="EMBL" id="MFD1189170.1"/>
    </source>
</evidence>
<proteinExistence type="predicted"/>
<keyword evidence="1" id="KW-0812">Transmembrane</keyword>
<comment type="caution">
    <text evidence="2">The sequence shown here is derived from an EMBL/GenBank/DDBJ whole genome shotgun (WGS) entry which is preliminary data.</text>
</comment>
<dbReference type="InterPro" id="IPR019253">
    <property type="entry name" value="DUF2244_TM"/>
</dbReference>
<accession>A0ABW3T0K2</accession>
<dbReference type="Proteomes" id="UP001597216">
    <property type="component" value="Unassembled WGS sequence"/>
</dbReference>
<evidence type="ECO:0000256" key="1">
    <source>
        <dbReference type="SAM" id="Phobius"/>
    </source>
</evidence>
<dbReference type="Pfam" id="PF10003">
    <property type="entry name" value="DUF2244"/>
    <property type="match status" value="1"/>
</dbReference>
<keyword evidence="3" id="KW-1185">Reference proteome</keyword>
<sequence>MSDALGSAQEPVLLHARLKPNHSLTDAGQTAALTTFALVSLTTSLVFVSRGFWPVAPFILLDLAILAFAFLVVRRRARAFEDVIVRPEGITIRRSDGGADICEDTLPTAWTSLAREDHPDYGCLSLSLHHRRRTTPIAQMLSPAERAAFGLAMADALARARRGGRAAWEAPSAPLSNFGAAGGR</sequence>
<gene>
    <name evidence="2" type="ORF">ACFQ27_01140</name>
</gene>
<feature type="transmembrane region" description="Helical" evidence="1">
    <location>
        <begin position="55"/>
        <end position="73"/>
    </location>
</feature>
<dbReference type="EMBL" id="JBHTLQ010000002">
    <property type="protein sequence ID" value="MFD1189170.1"/>
    <property type="molecule type" value="Genomic_DNA"/>
</dbReference>
<evidence type="ECO:0000313" key="3">
    <source>
        <dbReference type="Proteomes" id="UP001597216"/>
    </source>
</evidence>
<keyword evidence="1" id="KW-0472">Membrane</keyword>
<organism evidence="2 3">
    <name type="scientific">Phenylobacterium conjunctum</name>
    <dbReference type="NCBI Taxonomy" id="1298959"/>
    <lineage>
        <taxon>Bacteria</taxon>
        <taxon>Pseudomonadati</taxon>
        <taxon>Pseudomonadota</taxon>
        <taxon>Alphaproteobacteria</taxon>
        <taxon>Caulobacterales</taxon>
        <taxon>Caulobacteraceae</taxon>
        <taxon>Phenylobacterium</taxon>
    </lineage>
</organism>
<protein>
    <submittedName>
        <fullName evidence="2">DUF2244 domain-containing protein</fullName>
    </submittedName>
</protein>
<dbReference type="RefSeq" id="WP_374345428.1">
    <property type="nucleotide sequence ID" value="NZ_JBHTLQ010000002.1"/>
</dbReference>